<keyword evidence="3" id="KW-1185">Reference proteome</keyword>
<evidence type="ECO:0000313" key="3">
    <source>
        <dbReference type="Proteomes" id="UP000738376"/>
    </source>
</evidence>
<sequence>MNTIKILFLAADPTDAVRLRLGQELRDIREKLQLSKHRDSYSIESRESVRAGDISQAIFDIEPQIVHFSGHGTSAGELCFEDSQGKTKPIKPDALANLFKLLASQVRCVVLNACYSETQARSIAKHIPFVIGMNQAIGDNAAIAFSVGFYRALGAGRSVKDAYEFACVEIQLEGIPEYLTPILLEKEIIIKEDEIAHNKQNVPVSSTSFFSQRFSSSFPGVRGIQRFCSSSEAITRLSKLLEDPLKFNKHYCPVWWFRGDRNFQIESFEHLEDDIVLIDNQELKIKEVVAVNARSYYKCFVYIETYPMKPSGLYAWTEEKEIQDEIGRYGYCSEQFAVYQRKFLVNRSEYDDGAANIDGKIVDLDWKASELRTRYLSSYNLVVAAKENPLNTPSFDSSFEEIMNNILRGYASVEDLSEAILELPKREFN</sequence>
<dbReference type="Pfam" id="PF12770">
    <property type="entry name" value="CHAT"/>
    <property type="match status" value="1"/>
</dbReference>
<name>A0ABX1LVK8_9CYAN</name>
<dbReference type="InterPro" id="IPR024983">
    <property type="entry name" value="CHAT_dom"/>
</dbReference>
<evidence type="ECO:0000313" key="2">
    <source>
        <dbReference type="EMBL" id="NMF57912.1"/>
    </source>
</evidence>
<reference evidence="2 3" key="1">
    <citation type="submission" date="2020-03" db="EMBL/GenBank/DDBJ databases">
        <title>Draft Genome Sequence of 2-Methylisoborneol Producing Pseudanabaena yagii Strain GIHE-NHR1 Isolated from North Han River in South Korea.</title>
        <authorList>
            <person name="Jeong J."/>
        </authorList>
    </citation>
    <scope>NUCLEOTIDE SEQUENCE [LARGE SCALE GENOMIC DNA]</scope>
    <source>
        <strain evidence="2 3">GIHE-NHR1</strain>
    </source>
</reference>
<feature type="domain" description="CHAT" evidence="1">
    <location>
        <begin position="24"/>
        <end position="163"/>
    </location>
</feature>
<dbReference type="Proteomes" id="UP000738376">
    <property type="component" value="Unassembled WGS sequence"/>
</dbReference>
<dbReference type="EMBL" id="JAAVJL010000001">
    <property type="protein sequence ID" value="NMF57912.1"/>
    <property type="molecule type" value="Genomic_DNA"/>
</dbReference>
<protein>
    <submittedName>
        <fullName evidence="2">CHAT domain-containing protein</fullName>
    </submittedName>
</protein>
<comment type="caution">
    <text evidence="2">The sequence shown here is derived from an EMBL/GenBank/DDBJ whole genome shotgun (WGS) entry which is preliminary data.</text>
</comment>
<gene>
    <name evidence="2" type="ORF">HC246_07730</name>
</gene>
<proteinExistence type="predicted"/>
<dbReference type="RefSeq" id="WP_169362875.1">
    <property type="nucleotide sequence ID" value="NZ_JAAVJL010000001.1"/>
</dbReference>
<organism evidence="2 3">
    <name type="scientific">Pseudanabaena yagii GIHE-NHR1</name>
    <dbReference type="NCBI Taxonomy" id="2722753"/>
    <lineage>
        <taxon>Bacteria</taxon>
        <taxon>Bacillati</taxon>
        <taxon>Cyanobacteriota</taxon>
        <taxon>Cyanophyceae</taxon>
        <taxon>Pseudanabaenales</taxon>
        <taxon>Pseudanabaenaceae</taxon>
        <taxon>Pseudanabaena</taxon>
        <taxon>Pseudanabaena yagii</taxon>
    </lineage>
</organism>
<accession>A0ABX1LVK8</accession>
<evidence type="ECO:0000259" key="1">
    <source>
        <dbReference type="Pfam" id="PF12770"/>
    </source>
</evidence>